<accession>A0A8S5RHQ8</accession>
<evidence type="ECO:0000313" key="1">
    <source>
        <dbReference type="EMBL" id="DAE30934.1"/>
    </source>
</evidence>
<sequence>MFKKMHNIRWNGTIDLTKNINQFQQTMYDQEEVSRWFREAILGGEKLFYKNQFGEVVQITDFGKDGSGYFTVETVLGKGSNKVYHYFND</sequence>
<dbReference type="EMBL" id="BK059105">
    <property type="protein sequence ID" value="DAE30934.1"/>
    <property type="molecule type" value="Genomic_DNA"/>
</dbReference>
<protein>
    <submittedName>
        <fullName evidence="1">Uncharacterized protein</fullName>
    </submittedName>
</protein>
<proteinExistence type="predicted"/>
<reference evidence="1" key="1">
    <citation type="journal article" date="2021" name="Proc. Natl. Acad. Sci. U.S.A.">
        <title>A Catalog of Tens of Thousands of Viruses from Human Metagenomes Reveals Hidden Associations with Chronic Diseases.</title>
        <authorList>
            <person name="Tisza M.J."/>
            <person name="Buck C.B."/>
        </authorList>
    </citation>
    <scope>NUCLEOTIDE SEQUENCE</scope>
    <source>
        <strain evidence="1">CtML55</strain>
    </source>
</reference>
<name>A0A8S5RHQ8_9VIRU</name>
<organism evidence="1">
    <name type="scientific">virus sp. ctML55</name>
    <dbReference type="NCBI Taxonomy" id="2827627"/>
    <lineage>
        <taxon>Viruses</taxon>
    </lineage>
</organism>